<evidence type="ECO:0000259" key="5">
    <source>
        <dbReference type="PROSITE" id="PS50178"/>
    </source>
</evidence>
<reference evidence="8" key="3">
    <citation type="submission" date="2015-04" db="UniProtKB">
        <authorList>
            <consortium name="EnsemblPlants"/>
        </authorList>
    </citation>
    <scope>IDENTIFICATION</scope>
    <source>
        <strain evidence="8">cv. Jemalong A17</strain>
    </source>
</reference>
<name>A0A072V8H3_MEDTR</name>
<reference evidence="6 9" key="2">
    <citation type="journal article" date="2014" name="BMC Genomics">
        <title>An improved genome release (version Mt4.0) for the model legume Medicago truncatula.</title>
        <authorList>
            <person name="Tang H."/>
            <person name="Krishnakumar V."/>
            <person name="Bidwell S."/>
            <person name="Rosen B."/>
            <person name="Chan A."/>
            <person name="Zhou S."/>
            <person name="Gentzbittel L."/>
            <person name="Childs K.L."/>
            <person name="Yandell M."/>
            <person name="Gundlach H."/>
            <person name="Mayer K.F."/>
            <person name="Schwartz D.C."/>
            <person name="Town C.D."/>
        </authorList>
    </citation>
    <scope>GENOME REANNOTATION</scope>
    <source>
        <strain evidence="6">A17</strain>
        <strain evidence="8 9">cv. Jemalong A17</strain>
    </source>
</reference>
<evidence type="ECO:0000256" key="2">
    <source>
        <dbReference type="ARBA" id="ARBA00022771"/>
    </source>
</evidence>
<dbReference type="CDD" id="cd11526">
    <property type="entry name" value="SYLF_FYVE"/>
    <property type="match status" value="1"/>
</dbReference>
<keyword evidence="2 4" id="KW-0863">Zinc-finger</keyword>
<dbReference type="InterPro" id="IPR011011">
    <property type="entry name" value="Znf_FYVE_PHD"/>
</dbReference>
<keyword evidence="3" id="KW-0862">Zinc</keyword>
<dbReference type="PANTHER" id="PTHR15629:SF2">
    <property type="entry name" value="SH3 DOMAIN-CONTAINING YSC84-LIKE PROTEIN 1"/>
    <property type="match status" value="1"/>
</dbReference>
<dbReference type="GO" id="GO:0008270">
    <property type="term" value="F:zinc ion binding"/>
    <property type="evidence" value="ECO:0007669"/>
    <property type="project" value="UniProtKB-KW"/>
</dbReference>
<dbReference type="Proteomes" id="UP000265566">
    <property type="component" value="Chromosome 2"/>
</dbReference>
<organism evidence="6 9">
    <name type="scientific">Medicago truncatula</name>
    <name type="common">Barrel medic</name>
    <name type="synonym">Medicago tribuloides</name>
    <dbReference type="NCBI Taxonomy" id="3880"/>
    <lineage>
        <taxon>Eukaryota</taxon>
        <taxon>Viridiplantae</taxon>
        <taxon>Streptophyta</taxon>
        <taxon>Embryophyta</taxon>
        <taxon>Tracheophyta</taxon>
        <taxon>Spermatophyta</taxon>
        <taxon>Magnoliopsida</taxon>
        <taxon>eudicotyledons</taxon>
        <taxon>Gunneridae</taxon>
        <taxon>Pentapetalae</taxon>
        <taxon>rosids</taxon>
        <taxon>fabids</taxon>
        <taxon>Fabales</taxon>
        <taxon>Fabaceae</taxon>
        <taxon>Papilionoideae</taxon>
        <taxon>50 kb inversion clade</taxon>
        <taxon>NPAAA clade</taxon>
        <taxon>Hologalegina</taxon>
        <taxon>IRL clade</taxon>
        <taxon>Trifolieae</taxon>
        <taxon>Medicago</taxon>
    </lineage>
</organism>
<keyword evidence="9" id="KW-1185">Reference proteome</keyword>
<dbReference type="InterPro" id="IPR000306">
    <property type="entry name" value="Znf_FYVE"/>
</dbReference>
<protein>
    <submittedName>
        <fullName evidence="7">Putative chromatin regulator PHD family</fullName>
    </submittedName>
    <submittedName>
        <fullName evidence="6">RING/FYVE/PHD-type zinc finger protein</fullName>
    </submittedName>
</protein>
<proteinExistence type="predicted"/>
<evidence type="ECO:0000256" key="1">
    <source>
        <dbReference type="ARBA" id="ARBA00022723"/>
    </source>
</evidence>
<dbReference type="PROSITE" id="PS50178">
    <property type="entry name" value="ZF_FYVE"/>
    <property type="match status" value="1"/>
</dbReference>
<accession>A0A072V8H3</accession>
<dbReference type="Proteomes" id="UP000002051">
    <property type="component" value="Chromosome 2"/>
</dbReference>
<reference evidence="6 9" key="1">
    <citation type="journal article" date="2011" name="Nature">
        <title>The Medicago genome provides insight into the evolution of rhizobial symbioses.</title>
        <authorList>
            <person name="Young N.D."/>
            <person name="Debelle F."/>
            <person name="Oldroyd G.E."/>
            <person name="Geurts R."/>
            <person name="Cannon S.B."/>
            <person name="Udvardi M.K."/>
            <person name="Benedito V.A."/>
            <person name="Mayer K.F."/>
            <person name="Gouzy J."/>
            <person name="Schoof H."/>
            <person name="Van de Peer Y."/>
            <person name="Proost S."/>
            <person name="Cook D.R."/>
            <person name="Meyers B.C."/>
            <person name="Spannagl M."/>
            <person name="Cheung F."/>
            <person name="De Mita S."/>
            <person name="Krishnakumar V."/>
            <person name="Gundlach H."/>
            <person name="Zhou S."/>
            <person name="Mudge J."/>
            <person name="Bharti A.K."/>
            <person name="Murray J.D."/>
            <person name="Naoumkina M.A."/>
            <person name="Rosen B."/>
            <person name="Silverstein K.A."/>
            <person name="Tang H."/>
            <person name="Rombauts S."/>
            <person name="Zhao P.X."/>
            <person name="Zhou P."/>
            <person name="Barbe V."/>
            <person name="Bardou P."/>
            <person name="Bechner M."/>
            <person name="Bellec A."/>
            <person name="Berger A."/>
            <person name="Berges H."/>
            <person name="Bidwell S."/>
            <person name="Bisseling T."/>
            <person name="Choisne N."/>
            <person name="Couloux A."/>
            <person name="Denny R."/>
            <person name="Deshpande S."/>
            <person name="Dai X."/>
            <person name="Doyle J.J."/>
            <person name="Dudez A.M."/>
            <person name="Farmer A.D."/>
            <person name="Fouteau S."/>
            <person name="Franken C."/>
            <person name="Gibelin C."/>
            <person name="Gish J."/>
            <person name="Goldstein S."/>
            <person name="Gonzalez A.J."/>
            <person name="Green P.J."/>
            <person name="Hallab A."/>
            <person name="Hartog M."/>
            <person name="Hua A."/>
            <person name="Humphray S.J."/>
            <person name="Jeong D.H."/>
            <person name="Jing Y."/>
            <person name="Jocker A."/>
            <person name="Kenton S.M."/>
            <person name="Kim D.J."/>
            <person name="Klee K."/>
            <person name="Lai H."/>
            <person name="Lang C."/>
            <person name="Lin S."/>
            <person name="Macmil S.L."/>
            <person name="Magdelenat G."/>
            <person name="Matthews L."/>
            <person name="McCorrison J."/>
            <person name="Monaghan E.L."/>
            <person name="Mun J.H."/>
            <person name="Najar F.Z."/>
            <person name="Nicholson C."/>
            <person name="Noirot C."/>
            <person name="O'Bleness M."/>
            <person name="Paule C.R."/>
            <person name="Poulain J."/>
            <person name="Prion F."/>
            <person name="Qin B."/>
            <person name="Qu C."/>
            <person name="Retzel E.F."/>
            <person name="Riddle C."/>
            <person name="Sallet E."/>
            <person name="Samain S."/>
            <person name="Samson N."/>
            <person name="Sanders I."/>
            <person name="Saurat O."/>
            <person name="Scarpelli C."/>
            <person name="Schiex T."/>
            <person name="Segurens B."/>
            <person name="Severin A.J."/>
            <person name="Sherrier D.J."/>
            <person name="Shi R."/>
            <person name="Sims S."/>
            <person name="Singer S.R."/>
            <person name="Sinharoy S."/>
            <person name="Sterck L."/>
            <person name="Viollet A."/>
            <person name="Wang B.B."/>
            <person name="Wang K."/>
            <person name="Wang M."/>
            <person name="Wang X."/>
            <person name="Warfsmann J."/>
            <person name="Weissenbach J."/>
            <person name="White D.D."/>
            <person name="White J.D."/>
            <person name="Wiley G.B."/>
            <person name="Wincker P."/>
            <person name="Xing Y."/>
            <person name="Yang L."/>
            <person name="Yao Z."/>
            <person name="Ying F."/>
            <person name="Zhai J."/>
            <person name="Zhou L."/>
            <person name="Zuber A."/>
            <person name="Denarie J."/>
            <person name="Dixon R.A."/>
            <person name="May G.D."/>
            <person name="Schwartz D.C."/>
            <person name="Rogers J."/>
            <person name="Quetier F."/>
            <person name="Town C.D."/>
            <person name="Roe B.A."/>
        </authorList>
    </citation>
    <scope>NUCLEOTIDE SEQUENCE [LARGE SCALE GENOMIC DNA]</scope>
    <source>
        <strain evidence="6">A17</strain>
        <strain evidence="8 9">cv. Jemalong A17</strain>
    </source>
</reference>
<dbReference type="STRING" id="3880.A0A072V8H3"/>
<evidence type="ECO:0000256" key="3">
    <source>
        <dbReference type="ARBA" id="ARBA00022833"/>
    </source>
</evidence>
<evidence type="ECO:0000256" key="4">
    <source>
        <dbReference type="PROSITE-ProRule" id="PRU00091"/>
    </source>
</evidence>
<reference evidence="7" key="4">
    <citation type="journal article" date="2018" name="Nat. Plants">
        <title>Whole-genome landscape of Medicago truncatula symbiotic genes.</title>
        <authorList>
            <person name="Pecrix Y."/>
            <person name="Gamas P."/>
            <person name="Carrere S."/>
        </authorList>
    </citation>
    <scope>NUCLEOTIDE SEQUENCE</scope>
    <source>
        <tissue evidence="7">Leaves</tissue>
    </source>
</reference>
<dbReference type="OrthoDB" id="443981at2759"/>
<dbReference type="SMART" id="SM00064">
    <property type="entry name" value="FYVE"/>
    <property type="match status" value="1"/>
</dbReference>
<dbReference type="EnsemblPlants" id="KEH37668">
    <property type="protein sequence ID" value="KEH37668"/>
    <property type="gene ID" value="MTR_2g044220"/>
</dbReference>
<dbReference type="InterPro" id="IPR007461">
    <property type="entry name" value="Ysc84_actin-binding"/>
</dbReference>
<evidence type="ECO:0000313" key="7">
    <source>
        <dbReference type="EMBL" id="RHN73732.1"/>
    </source>
</evidence>
<evidence type="ECO:0000313" key="9">
    <source>
        <dbReference type="Proteomes" id="UP000002051"/>
    </source>
</evidence>
<dbReference type="EMBL" id="PSQE01000002">
    <property type="protein sequence ID" value="RHN73732.1"/>
    <property type="molecule type" value="Genomic_DNA"/>
</dbReference>
<dbReference type="InterPro" id="IPR013083">
    <property type="entry name" value="Znf_RING/FYVE/PHD"/>
</dbReference>
<dbReference type="InterPro" id="IPR017455">
    <property type="entry name" value="Znf_FYVE-rel"/>
</dbReference>
<dbReference type="PANTHER" id="PTHR15629">
    <property type="entry name" value="SH3YL1 PROTEIN"/>
    <property type="match status" value="1"/>
</dbReference>
<dbReference type="Pfam" id="PF01363">
    <property type="entry name" value="FYVE"/>
    <property type="match status" value="1"/>
</dbReference>
<sequence>MQFSNDDANQNHSYCENALGIFDGCYESSDDSVSIIPSFTNKPSEVRFKNVISRAFSILTRRNKTSDTNDVSFLGVGKDGDIVIDPSVYMPSAPPIEIDYSAYKEVLEVEPPEWLRDSSATACMQCSAPFTALTRGRHHCRFCGGVFCRGCTKGRCLLPVAFRERNPQRVCDACHGKLDPVQDFLISNISNAVQVAKHDVMDWTCAKGWLNLPIGFSMEDEIYKSSNTLRNYCKVARSNPEKSIPLAILKEAKGLAILTVVKAGAFLSYKLGTGLVVSRKSDGSWSAPSAIFSLGLGWGAQIGGELMDFIIVLRDIKAVRTFCSHMHFSLGAGCSAAAGPIGRVLEADIRAGDRGSCMCYTYSCSKGAFVGASLEGNIVATRMDANMQFYGNPCLTTSDILLGMVDRPEAAEPLYGALKDLYSSLSC</sequence>
<dbReference type="KEGG" id="mtr:25486584"/>
<feature type="domain" description="FYVE-type" evidence="5">
    <location>
        <begin position="117"/>
        <end position="179"/>
    </location>
</feature>
<dbReference type="GO" id="GO:0035091">
    <property type="term" value="F:phosphatidylinositol binding"/>
    <property type="evidence" value="ECO:0000318"/>
    <property type="project" value="GO_Central"/>
</dbReference>
<gene>
    <name evidence="8" type="primary">25486584</name>
    <name evidence="6" type="ordered locus">MTR_2g044220</name>
    <name evidence="7" type="ORF">MtrunA17_Chr2g0301721</name>
</gene>
<dbReference type="HOGENOM" id="CLU_025299_0_0_1"/>
<dbReference type="EMBL" id="CM001218">
    <property type="protein sequence ID" value="KEH37668.1"/>
    <property type="molecule type" value="Genomic_DNA"/>
</dbReference>
<dbReference type="Gramene" id="rna9588">
    <property type="protein sequence ID" value="RHN73732.1"/>
    <property type="gene ID" value="gene9588"/>
</dbReference>
<dbReference type="Pfam" id="PF04366">
    <property type="entry name" value="Ysc84"/>
    <property type="match status" value="1"/>
</dbReference>
<dbReference type="SUPFAM" id="SSF57903">
    <property type="entry name" value="FYVE/PHD zinc finger"/>
    <property type="match status" value="1"/>
</dbReference>
<dbReference type="FunFam" id="3.30.40.10:FF:000151">
    <property type="entry name" value="Zinc finger family protein"/>
    <property type="match status" value="1"/>
</dbReference>
<evidence type="ECO:0000313" key="6">
    <source>
        <dbReference type="EMBL" id="KEH37668.1"/>
    </source>
</evidence>
<dbReference type="InterPro" id="IPR051702">
    <property type="entry name" value="SH3_domain_YSC84-like"/>
</dbReference>
<dbReference type="AlphaFoldDB" id="A0A072V8H3"/>
<keyword evidence="1" id="KW-0479">Metal-binding</keyword>
<evidence type="ECO:0000313" key="8">
    <source>
        <dbReference type="EnsemblPlants" id="KEH37668"/>
    </source>
</evidence>
<dbReference type="Gene3D" id="3.30.40.10">
    <property type="entry name" value="Zinc/RING finger domain, C3HC4 (zinc finger)"/>
    <property type="match status" value="1"/>
</dbReference>